<protein>
    <submittedName>
        <fullName evidence="1">Uncharacterized protein</fullName>
    </submittedName>
</protein>
<sequence>MVLLWAYHSREISLVNEEINQQNLSPSRKDSAFPTKTPTGAPRVLSYQRRKTLMMITLMSRRKEGNGYKINHNIWQIRKAIKIPGLCLMVCISNKGSLLVHRNPVYLLRMHAAGTVDDNDADDDNDDEYALLLVTIPKGY</sequence>
<keyword evidence="2" id="KW-1185">Reference proteome</keyword>
<reference evidence="1 2" key="1">
    <citation type="journal article" date="2019" name="Sci. Rep.">
        <title>Orb-weaving spider Araneus ventricosus genome elucidates the spidroin gene catalogue.</title>
        <authorList>
            <person name="Kono N."/>
            <person name="Nakamura H."/>
            <person name="Ohtoshi R."/>
            <person name="Moran D.A.P."/>
            <person name="Shinohara A."/>
            <person name="Yoshida Y."/>
            <person name="Fujiwara M."/>
            <person name="Mori M."/>
            <person name="Tomita M."/>
            <person name="Arakawa K."/>
        </authorList>
    </citation>
    <scope>NUCLEOTIDE SEQUENCE [LARGE SCALE GENOMIC DNA]</scope>
</reference>
<proteinExistence type="predicted"/>
<evidence type="ECO:0000313" key="2">
    <source>
        <dbReference type="Proteomes" id="UP000499080"/>
    </source>
</evidence>
<dbReference type="Proteomes" id="UP000499080">
    <property type="component" value="Unassembled WGS sequence"/>
</dbReference>
<organism evidence="1 2">
    <name type="scientific">Araneus ventricosus</name>
    <name type="common">Orbweaver spider</name>
    <name type="synonym">Epeira ventricosa</name>
    <dbReference type="NCBI Taxonomy" id="182803"/>
    <lineage>
        <taxon>Eukaryota</taxon>
        <taxon>Metazoa</taxon>
        <taxon>Ecdysozoa</taxon>
        <taxon>Arthropoda</taxon>
        <taxon>Chelicerata</taxon>
        <taxon>Arachnida</taxon>
        <taxon>Araneae</taxon>
        <taxon>Araneomorphae</taxon>
        <taxon>Entelegynae</taxon>
        <taxon>Araneoidea</taxon>
        <taxon>Araneidae</taxon>
        <taxon>Araneus</taxon>
    </lineage>
</organism>
<comment type="caution">
    <text evidence="1">The sequence shown here is derived from an EMBL/GenBank/DDBJ whole genome shotgun (WGS) entry which is preliminary data.</text>
</comment>
<dbReference type="EMBL" id="BGPR01000010">
    <property type="protein sequence ID" value="GBL76843.1"/>
    <property type="molecule type" value="Genomic_DNA"/>
</dbReference>
<gene>
    <name evidence="1" type="ORF">AVEN_53498_1</name>
</gene>
<accession>A0A4Y2AAI4</accession>
<name>A0A4Y2AAI4_ARAVE</name>
<evidence type="ECO:0000313" key="1">
    <source>
        <dbReference type="EMBL" id="GBL76843.1"/>
    </source>
</evidence>
<dbReference type="AlphaFoldDB" id="A0A4Y2AAI4"/>